<proteinExistence type="predicted"/>
<name>A0A4R5CVX8_9FLAO</name>
<dbReference type="InterPro" id="IPR057736">
    <property type="entry name" value="SAF_PseI/NeuA/NeuB"/>
</dbReference>
<dbReference type="AlphaFoldDB" id="A0A4R5CVX8"/>
<dbReference type="RefSeq" id="WP_132066932.1">
    <property type="nucleotide sequence ID" value="NZ_SMFN01000017.1"/>
</dbReference>
<dbReference type="SUPFAM" id="SSF51269">
    <property type="entry name" value="AFP III-like domain"/>
    <property type="match status" value="1"/>
</dbReference>
<dbReference type="PANTHER" id="PTHR42966:SF1">
    <property type="entry name" value="SIALIC ACID SYNTHASE"/>
    <property type="match status" value="1"/>
</dbReference>
<dbReference type="InterPro" id="IPR013785">
    <property type="entry name" value="Aldolase_TIM"/>
</dbReference>
<dbReference type="EMBL" id="SMFN01000017">
    <property type="protein sequence ID" value="TDE02045.1"/>
    <property type="molecule type" value="Genomic_DNA"/>
</dbReference>
<accession>A0A4R5CVX8</accession>
<organism evidence="2 3">
    <name type="scientific">Flavobacterium sandaracinum</name>
    <dbReference type="NCBI Taxonomy" id="2541733"/>
    <lineage>
        <taxon>Bacteria</taxon>
        <taxon>Pseudomonadati</taxon>
        <taxon>Bacteroidota</taxon>
        <taxon>Flavobacteriia</taxon>
        <taxon>Flavobacteriales</taxon>
        <taxon>Flavobacteriaceae</taxon>
        <taxon>Flavobacterium</taxon>
    </lineage>
</organism>
<dbReference type="CDD" id="cd11615">
    <property type="entry name" value="SAF_NeuB_like"/>
    <property type="match status" value="1"/>
</dbReference>
<feature type="domain" description="AFP-like" evidence="1">
    <location>
        <begin position="281"/>
        <end position="340"/>
    </location>
</feature>
<keyword evidence="3" id="KW-1185">Reference proteome</keyword>
<dbReference type="Pfam" id="PF03102">
    <property type="entry name" value="NeuB"/>
    <property type="match status" value="1"/>
</dbReference>
<evidence type="ECO:0000313" key="3">
    <source>
        <dbReference type="Proteomes" id="UP000294644"/>
    </source>
</evidence>
<dbReference type="InterPro" id="IPR051690">
    <property type="entry name" value="PseI-like"/>
</dbReference>
<dbReference type="Proteomes" id="UP000294644">
    <property type="component" value="Unassembled WGS sequence"/>
</dbReference>
<dbReference type="PROSITE" id="PS50844">
    <property type="entry name" value="AFP_LIKE"/>
    <property type="match status" value="1"/>
</dbReference>
<evidence type="ECO:0000313" key="2">
    <source>
        <dbReference type="EMBL" id="TDE02045.1"/>
    </source>
</evidence>
<dbReference type="InterPro" id="IPR006190">
    <property type="entry name" value="SAF_AFP_Neu5Ac"/>
</dbReference>
<dbReference type="GO" id="GO:0016051">
    <property type="term" value="P:carbohydrate biosynthetic process"/>
    <property type="evidence" value="ECO:0007669"/>
    <property type="project" value="InterPro"/>
</dbReference>
<protein>
    <submittedName>
        <fullName evidence="2">N-acetylneuraminate synthase</fullName>
    </submittedName>
</protein>
<gene>
    <name evidence="2" type="ORF">E0F91_13220</name>
</gene>
<dbReference type="Pfam" id="PF08666">
    <property type="entry name" value="SAF"/>
    <property type="match status" value="1"/>
</dbReference>
<reference evidence="2 3" key="1">
    <citation type="submission" date="2019-03" db="EMBL/GenBank/DDBJ databases">
        <title>Flavobacterium LB-D12 sp. nov., isolated from arctic soil.</title>
        <authorList>
            <person name="Chaudhary D.K."/>
        </authorList>
    </citation>
    <scope>NUCLEOTIDE SEQUENCE [LARGE SCALE GENOMIC DNA]</scope>
    <source>
        <strain evidence="2 3">LB-D12</strain>
    </source>
</reference>
<dbReference type="Gene3D" id="3.90.1210.10">
    <property type="entry name" value="Antifreeze-like/N-acetylneuraminic acid synthase C-terminal domain"/>
    <property type="match status" value="1"/>
</dbReference>
<dbReference type="GO" id="GO:0047444">
    <property type="term" value="F:N-acylneuraminate-9-phosphate synthase activity"/>
    <property type="evidence" value="ECO:0007669"/>
    <property type="project" value="TreeGrafter"/>
</dbReference>
<comment type="caution">
    <text evidence="2">The sequence shown here is derived from an EMBL/GenBank/DDBJ whole genome shotgun (WGS) entry which is preliminary data.</text>
</comment>
<dbReference type="SUPFAM" id="SSF51569">
    <property type="entry name" value="Aldolase"/>
    <property type="match status" value="1"/>
</dbReference>
<dbReference type="OrthoDB" id="9814210at2"/>
<dbReference type="InterPro" id="IPR013132">
    <property type="entry name" value="PseI/NeuA/B-like_N"/>
</dbReference>
<dbReference type="Gene3D" id="3.20.20.70">
    <property type="entry name" value="Aldolase class I"/>
    <property type="match status" value="1"/>
</dbReference>
<dbReference type="PANTHER" id="PTHR42966">
    <property type="entry name" value="N-ACETYLNEURAMINATE SYNTHASE"/>
    <property type="match status" value="1"/>
</dbReference>
<dbReference type="InterPro" id="IPR013974">
    <property type="entry name" value="SAF"/>
</dbReference>
<dbReference type="InterPro" id="IPR036732">
    <property type="entry name" value="AFP_Neu5c_C_sf"/>
</dbReference>
<evidence type="ECO:0000259" key="1">
    <source>
        <dbReference type="PROSITE" id="PS50844"/>
    </source>
</evidence>
<sequence length="345" mass="38949">MSLKILSPYIIAEIGQAHEGSLGILYSYIDAIALTGVDAVKFQMHIAEAESSEHEPFRVKFSVEDETRFDYWKRMGFSLEQWKGIKQHCDTLELDFICSPFSNLAVDWLEDIGVKQYKIGSGEVNNFLILEKIALTGKPVILSSGMSSFEELDKTVAFLRERKVEFSILQCTTAYPTLPEQYGLNVIQELKDRYNVPVGFSDHSARMETCIAATAMGAEILEFHVVFDRQLFGPDVKASLTIQETKDFVVSVHTIATALANPINKNNNTEFAGIKQIFEKSLAVNKNLPKNHILTFDDLEAKKPKGYGLEASRFQEVIGMVLNRDLKQWDFLNEQDYYSTSSDGQ</sequence>